<reference evidence="2 3" key="1">
    <citation type="journal article" date="2014" name="Nat. Commun.">
        <title>Physiological and genomic features of highly alkaliphilic hydrogen-utilizing Betaproteobacteria from a continental serpentinizing site.</title>
        <authorList>
            <person name="Suzuki S."/>
            <person name="Kuenen J.G."/>
            <person name="Schipper K."/>
            <person name="van der Velde S."/>
            <person name="Ishii S."/>
            <person name="Wu A."/>
            <person name="Sorokin D.Y."/>
            <person name="Tenney A."/>
            <person name="Meng X.Y."/>
            <person name="Morrill P.L."/>
            <person name="Kamagata Y."/>
            <person name="Muyzer G."/>
            <person name="Nealson K.H."/>
        </authorList>
    </citation>
    <scope>NUCLEOTIDE SEQUENCE [LARGE SCALE GENOMIC DNA]</scope>
    <source>
        <strain evidence="2 3">A1</strain>
    </source>
</reference>
<keyword evidence="1" id="KW-0812">Transmembrane</keyword>
<dbReference type="HOGENOM" id="CLU_081268_1_0_4"/>
<feature type="transmembrane region" description="Helical" evidence="1">
    <location>
        <begin position="32"/>
        <end position="53"/>
    </location>
</feature>
<feature type="transmembrane region" description="Helical" evidence="1">
    <location>
        <begin position="178"/>
        <end position="202"/>
    </location>
</feature>
<feature type="transmembrane region" description="Helical" evidence="1">
    <location>
        <begin position="108"/>
        <end position="128"/>
    </location>
</feature>
<feature type="transmembrane region" description="Helical" evidence="1">
    <location>
        <begin position="73"/>
        <end position="96"/>
    </location>
</feature>
<dbReference type="STRING" id="1458425.SRAA_1557"/>
<feature type="transmembrane region" description="Helical" evidence="1">
    <location>
        <begin position="6"/>
        <end position="25"/>
    </location>
</feature>
<dbReference type="Proteomes" id="UP000067461">
    <property type="component" value="Chromosome"/>
</dbReference>
<dbReference type="KEGG" id="cbaa:SRAA_1557"/>
<evidence type="ECO:0000313" key="3">
    <source>
        <dbReference type="Proteomes" id="UP000067461"/>
    </source>
</evidence>
<organism evidence="2 3">
    <name type="scientific">Serpentinimonas raichei</name>
    <dbReference type="NCBI Taxonomy" id="1458425"/>
    <lineage>
        <taxon>Bacteria</taxon>
        <taxon>Pseudomonadati</taxon>
        <taxon>Pseudomonadota</taxon>
        <taxon>Betaproteobacteria</taxon>
        <taxon>Burkholderiales</taxon>
        <taxon>Comamonadaceae</taxon>
        <taxon>Serpentinimonas</taxon>
    </lineage>
</organism>
<dbReference type="AlphaFoldDB" id="A0A060NHM3"/>
<dbReference type="RefSeq" id="WP_045531908.1">
    <property type="nucleotide sequence ID" value="NZ_AP014568.1"/>
</dbReference>
<keyword evidence="3" id="KW-1185">Reference proteome</keyword>
<proteinExistence type="predicted"/>
<dbReference type="EMBL" id="AP014568">
    <property type="protein sequence ID" value="BAO81411.1"/>
    <property type="molecule type" value="Genomic_DNA"/>
</dbReference>
<evidence type="ECO:0000256" key="1">
    <source>
        <dbReference type="SAM" id="Phobius"/>
    </source>
</evidence>
<feature type="transmembrane region" description="Helical" evidence="1">
    <location>
        <begin position="134"/>
        <end position="157"/>
    </location>
</feature>
<accession>A0A060NHM3</accession>
<keyword evidence="1" id="KW-0472">Membrane</keyword>
<evidence type="ECO:0000313" key="2">
    <source>
        <dbReference type="EMBL" id="BAO81411.1"/>
    </source>
</evidence>
<dbReference type="OrthoDB" id="5297929at2"/>
<name>A0A060NHM3_9BURK</name>
<sequence length="228" mass="24541">MEDAAWTALTWLEASVGLLALALALAMRPWRLLVGGALLTPTLATLVLLPWLWLMPQNLPQGLALQFSGAPLVLLLLGWPLAVPVLALVALLVGLLGEAPLPELLSQWFWMGLVPATLALAVGAGLRRWLPPNIFIYTLGRAFLGTALAVFVAGVGFELIHHALGQQNLQHALVARWIMAWGDAFLTGLIASVFVAFAPQWLATWSDARYLQPPPKLPAKKPPTQPGP</sequence>
<dbReference type="Gene3D" id="1.10.1760.20">
    <property type="match status" value="1"/>
</dbReference>
<protein>
    <submittedName>
        <fullName evidence="2">Predicted membrane protein</fullName>
    </submittedName>
</protein>
<keyword evidence="1" id="KW-1133">Transmembrane helix</keyword>
<gene>
    <name evidence="2" type="ORF">SRAA_1557</name>
</gene>